<evidence type="ECO:0000256" key="9">
    <source>
        <dbReference type="ARBA" id="ARBA00049360"/>
    </source>
</evidence>
<dbReference type="InterPro" id="IPR003593">
    <property type="entry name" value="AAA+_ATPase"/>
</dbReference>
<evidence type="ECO:0000256" key="3">
    <source>
        <dbReference type="ARBA" id="ARBA00022490"/>
    </source>
</evidence>
<comment type="similarity">
    <text evidence="2">Belongs to the CbbQ/NirQ/NorQ/GpvN family.</text>
</comment>
<evidence type="ECO:0000256" key="4">
    <source>
        <dbReference type="ARBA" id="ARBA00022741"/>
    </source>
</evidence>
<evidence type="ECO:0000256" key="8">
    <source>
        <dbReference type="ARBA" id="ARBA00035108"/>
    </source>
</evidence>
<dbReference type="GO" id="GO:0031411">
    <property type="term" value="C:gas vesicle"/>
    <property type="evidence" value="ECO:0007669"/>
    <property type="project" value="UniProtKB-SubCell"/>
</dbReference>
<evidence type="ECO:0000256" key="6">
    <source>
        <dbReference type="ARBA" id="ARBA00022840"/>
    </source>
</evidence>
<dbReference type="GO" id="GO:0031412">
    <property type="term" value="P:gas vesicle organization"/>
    <property type="evidence" value="ECO:0007669"/>
    <property type="project" value="InterPro"/>
</dbReference>
<comment type="catalytic activity">
    <reaction evidence="9">
        <text>ATP + H2O = ADP + phosphate + H(+)</text>
        <dbReference type="Rhea" id="RHEA:13065"/>
        <dbReference type="ChEBI" id="CHEBI:15377"/>
        <dbReference type="ChEBI" id="CHEBI:15378"/>
        <dbReference type="ChEBI" id="CHEBI:30616"/>
        <dbReference type="ChEBI" id="CHEBI:43474"/>
        <dbReference type="ChEBI" id="CHEBI:456216"/>
    </reaction>
</comment>
<dbReference type="AlphaFoldDB" id="A0A9X4JVK7"/>
<dbReference type="GO" id="GO:0005524">
    <property type="term" value="F:ATP binding"/>
    <property type="evidence" value="ECO:0007669"/>
    <property type="project" value="UniProtKB-KW"/>
</dbReference>
<accession>A0A9X4JVK7</accession>
<dbReference type="SMART" id="SM00382">
    <property type="entry name" value="AAA"/>
    <property type="match status" value="1"/>
</dbReference>
<reference evidence="11" key="1">
    <citation type="submission" date="2022-02" db="EMBL/GenBank/DDBJ databases">
        <authorList>
            <person name="Leng L."/>
        </authorList>
    </citation>
    <scope>NUCLEOTIDE SEQUENCE</scope>
    <source>
        <strain evidence="11">JI</strain>
    </source>
</reference>
<evidence type="ECO:0000313" key="11">
    <source>
        <dbReference type="EMBL" id="MDF9407603.1"/>
    </source>
</evidence>
<evidence type="ECO:0000256" key="2">
    <source>
        <dbReference type="ARBA" id="ARBA00009417"/>
    </source>
</evidence>
<dbReference type="EMBL" id="JAKOAV010000005">
    <property type="protein sequence ID" value="MDF9407603.1"/>
    <property type="molecule type" value="Genomic_DNA"/>
</dbReference>
<dbReference type="Proteomes" id="UP001154312">
    <property type="component" value="Unassembled WGS sequence"/>
</dbReference>
<name>A0A9X4JVK7_9FIRM</name>
<dbReference type="Gene3D" id="3.40.50.300">
    <property type="entry name" value="P-loop containing nucleotide triphosphate hydrolases"/>
    <property type="match status" value="1"/>
</dbReference>
<keyword evidence="3" id="KW-0963">Cytoplasm</keyword>
<evidence type="ECO:0000313" key="12">
    <source>
        <dbReference type="Proteomes" id="UP001154312"/>
    </source>
</evidence>
<evidence type="ECO:0000256" key="1">
    <source>
        <dbReference type="ARBA" id="ARBA00004496"/>
    </source>
</evidence>
<proteinExistence type="inferred from homology"/>
<keyword evidence="12" id="KW-1185">Reference proteome</keyword>
<organism evidence="11 12">
    <name type="scientific">Pelotomaculum isophthalicicum JI</name>
    <dbReference type="NCBI Taxonomy" id="947010"/>
    <lineage>
        <taxon>Bacteria</taxon>
        <taxon>Bacillati</taxon>
        <taxon>Bacillota</taxon>
        <taxon>Clostridia</taxon>
        <taxon>Eubacteriales</taxon>
        <taxon>Desulfotomaculaceae</taxon>
        <taxon>Pelotomaculum</taxon>
    </lineage>
</organism>
<evidence type="ECO:0000256" key="7">
    <source>
        <dbReference type="ARBA" id="ARBA00022987"/>
    </source>
</evidence>
<keyword evidence="6" id="KW-0067">ATP-binding</keyword>
<gene>
    <name evidence="11" type="primary">gvpN</name>
    <name evidence="11" type="ORF">L7E55_04395</name>
</gene>
<evidence type="ECO:0000256" key="5">
    <source>
        <dbReference type="ARBA" id="ARBA00022801"/>
    </source>
</evidence>
<keyword evidence="7" id="KW-0304">Gas vesicle</keyword>
<evidence type="ECO:0000259" key="10">
    <source>
        <dbReference type="SMART" id="SM00382"/>
    </source>
</evidence>
<keyword evidence="4" id="KW-0547">Nucleotide-binding</keyword>
<dbReference type="PANTHER" id="PTHR42759">
    <property type="entry name" value="MOXR FAMILY PROTEIN"/>
    <property type="match status" value="1"/>
</dbReference>
<dbReference type="InterPro" id="IPR050764">
    <property type="entry name" value="CbbQ/NirQ/NorQ/GpvN"/>
</dbReference>
<dbReference type="GO" id="GO:0016887">
    <property type="term" value="F:ATP hydrolysis activity"/>
    <property type="evidence" value="ECO:0007669"/>
    <property type="project" value="InterPro"/>
</dbReference>
<protein>
    <submittedName>
        <fullName evidence="11">Gas vesicle protein GvpN</fullName>
    </submittedName>
</protein>
<dbReference type="InterPro" id="IPR013462">
    <property type="entry name" value="Gas-vesicle_GvpN"/>
</dbReference>
<comment type="subcellular location">
    <subcellularLocation>
        <location evidence="1">Cytoplasm</location>
    </subcellularLocation>
    <subcellularLocation>
        <location evidence="8">Gas vesicle</location>
    </subcellularLocation>
</comment>
<dbReference type="SUPFAM" id="SSF52540">
    <property type="entry name" value="P-loop containing nucleoside triphosphate hydrolases"/>
    <property type="match status" value="1"/>
</dbReference>
<sequence>MPAGQSEKTSWENEIFIETPYIRNIENRAMMYLEAGFPVHLSGPSGTGKTSLALNIAKNMGRPVTLIHGNEDFSTTDLVGGNVGYRRKKVIDDYINYVHSITESLQQQWLDGRITTACRNGHILIYDEFTRSRAEVNNILLSILEEKTLSLPSFQNEGQDLKVHPQFKAIFTSNPVEYAGIHKAQVALSDRLITLELDDFDFDSEVAITAAKSGLDTEVAERIVRVMRMFRETCGYPVVASVRTSIKIARVMSVHHLSPVSGEQTFGQVCIDILLSLIPGVSGREREKLVGLVEGIVDSCFQH</sequence>
<dbReference type="InterPro" id="IPR011704">
    <property type="entry name" value="ATPase_dyneun-rel_AAA"/>
</dbReference>
<dbReference type="PANTHER" id="PTHR42759:SF1">
    <property type="entry name" value="MAGNESIUM-CHELATASE SUBUNIT CHLD"/>
    <property type="match status" value="1"/>
</dbReference>
<feature type="domain" description="AAA+ ATPase" evidence="10">
    <location>
        <begin position="35"/>
        <end position="199"/>
    </location>
</feature>
<dbReference type="InterPro" id="IPR027417">
    <property type="entry name" value="P-loop_NTPase"/>
</dbReference>
<keyword evidence="5" id="KW-0378">Hydrolase</keyword>
<dbReference type="GO" id="GO:0005737">
    <property type="term" value="C:cytoplasm"/>
    <property type="evidence" value="ECO:0007669"/>
    <property type="project" value="UniProtKB-SubCell"/>
</dbReference>
<dbReference type="NCBIfam" id="TIGR02640">
    <property type="entry name" value="gas_vesic_GvpN"/>
    <property type="match status" value="1"/>
</dbReference>
<comment type="caution">
    <text evidence="11">The sequence shown here is derived from an EMBL/GenBank/DDBJ whole genome shotgun (WGS) entry which is preliminary data.</text>
</comment>
<dbReference type="Pfam" id="PF07728">
    <property type="entry name" value="AAA_5"/>
    <property type="match status" value="1"/>
</dbReference>
<dbReference type="CDD" id="cd00009">
    <property type="entry name" value="AAA"/>
    <property type="match status" value="1"/>
</dbReference>
<dbReference type="RefSeq" id="WP_277442835.1">
    <property type="nucleotide sequence ID" value="NZ_JAKOAV010000005.1"/>
</dbReference>